<dbReference type="Pfam" id="PF07690">
    <property type="entry name" value="MFS_1"/>
    <property type="match status" value="1"/>
</dbReference>
<protein>
    <submittedName>
        <fullName evidence="6">MFS transporter</fullName>
    </submittedName>
</protein>
<dbReference type="SUPFAM" id="SSF103473">
    <property type="entry name" value="MFS general substrate transporter"/>
    <property type="match status" value="1"/>
</dbReference>
<evidence type="ECO:0000256" key="2">
    <source>
        <dbReference type="ARBA" id="ARBA00022989"/>
    </source>
</evidence>
<keyword evidence="2 4" id="KW-1133">Transmembrane helix</keyword>
<evidence type="ECO:0000256" key="1">
    <source>
        <dbReference type="ARBA" id="ARBA00022692"/>
    </source>
</evidence>
<evidence type="ECO:0000259" key="5">
    <source>
        <dbReference type="PROSITE" id="PS50850"/>
    </source>
</evidence>
<dbReference type="RefSeq" id="WP_052127440.1">
    <property type="nucleotide sequence ID" value="NZ_VWXC01000015.1"/>
</dbReference>
<evidence type="ECO:0000313" key="6">
    <source>
        <dbReference type="EMBL" id="NIG20803.1"/>
    </source>
</evidence>
<feature type="transmembrane region" description="Helical" evidence="4">
    <location>
        <begin position="212"/>
        <end position="230"/>
    </location>
</feature>
<feature type="transmembrane region" description="Helical" evidence="4">
    <location>
        <begin position="278"/>
        <end position="296"/>
    </location>
</feature>
<proteinExistence type="predicted"/>
<feature type="transmembrane region" description="Helical" evidence="4">
    <location>
        <begin position="161"/>
        <end position="179"/>
    </location>
</feature>
<feature type="transmembrane region" description="Helical" evidence="4">
    <location>
        <begin position="308"/>
        <end position="332"/>
    </location>
</feature>
<evidence type="ECO:0000256" key="4">
    <source>
        <dbReference type="SAM" id="Phobius"/>
    </source>
</evidence>
<dbReference type="InterPro" id="IPR020846">
    <property type="entry name" value="MFS_dom"/>
</dbReference>
<feature type="transmembrane region" description="Helical" evidence="4">
    <location>
        <begin position="344"/>
        <end position="364"/>
    </location>
</feature>
<keyword evidence="7" id="KW-1185">Reference proteome</keyword>
<feature type="transmembrane region" description="Helical" evidence="4">
    <location>
        <begin position="41"/>
        <end position="59"/>
    </location>
</feature>
<keyword evidence="3 4" id="KW-0472">Membrane</keyword>
<dbReference type="InterPro" id="IPR036259">
    <property type="entry name" value="MFS_trans_sf"/>
</dbReference>
<feature type="transmembrane region" description="Helical" evidence="4">
    <location>
        <begin position="71"/>
        <end position="90"/>
    </location>
</feature>
<feature type="domain" description="Major facilitator superfamily (MFS) profile" evidence="5">
    <location>
        <begin position="1"/>
        <end position="395"/>
    </location>
</feature>
<keyword evidence="1 4" id="KW-0812">Transmembrane</keyword>
<accession>A0ABX0RUL2</accession>
<dbReference type="EMBL" id="VWXC01000015">
    <property type="protein sequence ID" value="NIG20803.1"/>
    <property type="molecule type" value="Genomic_DNA"/>
</dbReference>
<feature type="transmembrane region" description="Helical" evidence="4">
    <location>
        <begin position="250"/>
        <end position="271"/>
    </location>
</feature>
<reference evidence="6 7" key="1">
    <citation type="journal article" date="2019" name="bioRxiv">
        <title>Bacteria contribute to plant secondary compound degradation in a generalist herbivore system.</title>
        <authorList>
            <person name="Francoeur C.B."/>
            <person name="Khadempour L."/>
            <person name="Moreira-Soto R.D."/>
            <person name="Gotting K."/>
            <person name="Book A.J."/>
            <person name="Pinto-Tomas A.A."/>
            <person name="Keefover-Ring K."/>
            <person name="Currie C.R."/>
        </authorList>
    </citation>
    <scope>NUCLEOTIDE SEQUENCE [LARGE SCALE GENOMIC DNA]</scope>
    <source>
        <strain evidence="6">Al-1710</strain>
    </source>
</reference>
<dbReference type="PANTHER" id="PTHR23539:SF1">
    <property type="entry name" value="MAJOR FACILITATOR SUPERFAMILY (MFS) PROFILE DOMAIN-CONTAINING PROTEIN"/>
    <property type="match status" value="1"/>
</dbReference>
<dbReference type="Gene3D" id="1.20.1250.20">
    <property type="entry name" value="MFS general substrate transporter like domains"/>
    <property type="match status" value="2"/>
</dbReference>
<organism evidence="6 7">
    <name type="scientific">Candidatus Pantoea communis</name>
    <dbReference type="NCBI Taxonomy" id="2608354"/>
    <lineage>
        <taxon>Bacteria</taxon>
        <taxon>Pseudomonadati</taxon>
        <taxon>Pseudomonadota</taxon>
        <taxon>Gammaproteobacteria</taxon>
        <taxon>Enterobacterales</taxon>
        <taxon>Erwiniaceae</taxon>
        <taxon>Pantoea</taxon>
    </lineage>
</organism>
<name>A0ABX0RUL2_9GAMM</name>
<feature type="transmembrane region" description="Helical" evidence="4">
    <location>
        <begin position="370"/>
        <end position="389"/>
    </location>
</feature>
<evidence type="ECO:0000313" key="7">
    <source>
        <dbReference type="Proteomes" id="UP001515780"/>
    </source>
</evidence>
<sequence length="409" mass="42580">MSLRSLQALCLVNFFMADVRDGLGPFLGIFMTEHHWKPESIGWVMTSAGVASLLVTLPAGMAADAVRNKRLMLSTGTLTVILATIMLWYFPGPTVTVVSQVMTGMAAAFIAPLMTAMTLGLTGPEKFGYQTGRNEAFNHAGNMTAAAVAGASVWYWGTGAVFVLMTVMALLATTCVMGIRECDINNRLARGLKADAGNAALPRLSVLLREPALLIGGVTVLLFHLGNAALMPMLSVRVAASPEAWINPGVFAAATVIISQAVMIFAALYAARRAQSTGYLSLITAALCILPVRAAVASFGDGIAFMPAIQILDGMAAGLLGVAVPGFVVRVLDGKGHTNAGQSFILLMQGAGAALSPAMMGTLISHFSFSAAFAVMGAIAVLALIIWLVGQHLTLLKAATSRPQLGGDL</sequence>
<comment type="caution">
    <text evidence="6">The sequence shown here is derived from an EMBL/GenBank/DDBJ whole genome shotgun (WGS) entry which is preliminary data.</text>
</comment>
<evidence type="ECO:0000256" key="3">
    <source>
        <dbReference type="ARBA" id="ARBA00023136"/>
    </source>
</evidence>
<dbReference type="PANTHER" id="PTHR23539">
    <property type="entry name" value="MFS TRANSPORTER"/>
    <property type="match status" value="1"/>
</dbReference>
<dbReference type="InterPro" id="IPR011701">
    <property type="entry name" value="MFS"/>
</dbReference>
<dbReference type="PROSITE" id="PS50850">
    <property type="entry name" value="MFS"/>
    <property type="match status" value="1"/>
</dbReference>
<feature type="transmembrane region" description="Helical" evidence="4">
    <location>
        <begin position="136"/>
        <end position="155"/>
    </location>
</feature>
<gene>
    <name evidence="6" type="ORF">F3J37_19180</name>
</gene>
<dbReference type="Proteomes" id="UP001515780">
    <property type="component" value="Unassembled WGS sequence"/>
</dbReference>
<feature type="transmembrane region" description="Helical" evidence="4">
    <location>
        <begin position="102"/>
        <end position="124"/>
    </location>
</feature>